<dbReference type="SMART" id="SM01264">
    <property type="entry name" value="M16C_associated"/>
    <property type="match status" value="1"/>
</dbReference>
<dbReference type="InterPro" id="IPR007863">
    <property type="entry name" value="Peptidase_M16_C"/>
</dbReference>
<keyword evidence="2" id="KW-0645">Protease</keyword>
<dbReference type="PANTHER" id="PTHR43016:SF13">
    <property type="entry name" value="PRESEQUENCE PROTEASE, MITOCHONDRIAL"/>
    <property type="match status" value="1"/>
</dbReference>
<accession>A0A4Z1SXD6</accession>
<dbReference type="AlphaFoldDB" id="A0A4Z1SXD6"/>
<dbReference type="OrthoDB" id="10250783at2759"/>
<dbReference type="Pfam" id="PF08367">
    <property type="entry name" value="M16C_assoc"/>
    <property type="match status" value="1"/>
</dbReference>
<organism evidence="2 3">
    <name type="scientific">Giardia muris</name>
    <dbReference type="NCBI Taxonomy" id="5742"/>
    <lineage>
        <taxon>Eukaryota</taxon>
        <taxon>Metamonada</taxon>
        <taxon>Diplomonadida</taxon>
        <taxon>Hexamitidae</taxon>
        <taxon>Giardiinae</taxon>
        <taxon>Giardia</taxon>
    </lineage>
</organism>
<dbReference type="VEuPathDB" id="GiardiaDB:GMRT_13395"/>
<evidence type="ECO:0000259" key="1">
    <source>
        <dbReference type="SMART" id="SM01264"/>
    </source>
</evidence>
<keyword evidence="2" id="KW-0378">Hydrolase</keyword>
<dbReference type="PANTHER" id="PTHR43016">
    <property type="entry name" value="PRESEQUENCE PROTEASE"/>
    <property type="match status" value="1"/>
</dbReference>
<dbReference type="InterPro" id="IPR013578">
    <property type="entry name" value="Peptidase_M16C_assoc"/>
</dbReference>
<sequence>MLPTVGTKVCGFDVVRVVPRVAEEDCALVELVHEPTGLRVAKLTPLEPGYPEFSALIAFSTPPTDDSGLPHIVEHSVLCGSKRYPLPAPFEELSQGSLRTYLNAGTYNTFTVYPFASRSRDDYFNIMAIYLDAVFQPLLLEDPRVFGQEGWHLHMDTEDSVPDRRGVVLNEMRGVFSEPARLARFALKHALFEGGSLAYESGGHPSSIVNLSADDLAAFHRKHYNPRNARVAYHSTIPLEDELAFLRDTYLRPYEAGGTGEEKASLIACPFVPAPMPPASISDDPIYCNYPVSSETTGTATQGQLVRMWRTYDVTEVSALERVAFDILLLLLFQSSTSPVLSHLQRLGLISGLSYSDDDANRQAYVSLQLRGCGHKVSDYNLLRVQLLRVFELLYHGNSSRGPTDPLEDYDAYLSDARVLATLSSYEFNRRERDSNHGVSVLSALQFHWLHGCPPEAYLRYEAELAELRRLQARGELVSYIRTLLFKYFVENGAWKDVVLVPVPGSNEQESFRLQQEMTSLRSRMTAEEIRRTVDLTTRIKDRHRECRQEDVDAFPRLSLRALEGLEDEHLRLRTFTSHGTSRHDTPVVVHNTGSAGNGVVYLKLLVDVTDLISPETAPLLSLLASGFLGKVRTLRFQSPEELETAILQTLGHFSAKLECRHVEVTPKEREEHPARVYISLAASFLEACLEEAVPLIFEEIWQNSAVGLADLRKVYLLAQAMRTRVGNHFLRRMGYTVAATRAMVQQGSLGAVVEDLTNGISFLDYLRGLFDGCAASTPDDLSGAALEMATALSEKLSTLHGQLLKRRTSFAVVLGVNAPELAACERERVIGLTESDDIERVISRLPAVLAVRKFLDTYYRLEPYEVNAWTVRPATMPLAALFDAQTSLGAFNSVAAPVEVNFVARAVRLPPRDLSGAELLLTHILSMDYLHTRVRVQGGAYGCFVVLGRSRWLYVTSYMDPNLAETMRVFDGLAEYLQSLSFDDRALTVYKIGAVGKRQIDLSPKACFYAAADYWVEGRSVNDYRRAVGQIARTSLNDLRALLSEFSALKSAPTVVFGKIADVRAAAAQKLIAPPQDYLL</sequence>
<proteinExistence type="predicted"/>
<gene>
    <name evidence="2" type="ORF">GMRT_13395</name>
</gene>
<dbReference type="EMBL" id="VDLU01000005">
    <property type="protein sequence ID" value="TNJ26363.1"/>
    <property type="molecule type" value="Genomic_DNA"/>
</dbReference>
<comment type="caution">
    <text evidence="2">The sequence shown here is derived from an EMBL/GenBank/DDBJ whole genome shotgun (WGS) entry which is preliminary data.</text>
</comment>
<dbReference type="GO" id="GO:0046872">
    <property type="term" value="F:metal ion binding"/>
    <property type="evidence" value="ECO:0007669"/>
    <property type="project" value="InterPro"/>
</dbReference>
<dbReference type="Pfam" id="PF05193">
    <property type="entry name" value="Peptidase_M16_C"/>
    <property type="match status" value="1"/>
</dbReference>
<evidence type="ECO:0000313" key="3">
    <source>
        <dbReference type="Proteomes" id="UP000315496"/>
    </source>
</evidence>
<dbReference type="SUPFAM" id="SSF63411">
    <property type="entry name" value="LuxS/MPP-like metallohydrolase"/>
    <property type="match status" value="4"/>
</dbReference>
<dbReference type="GO" id="GO:0016485">
    <property type="term" value="P:protein processing"/>
    <property type="evidence" value="ECO:0007669"/>
    <property type="project" value="TreeGrafter"/>
</dbReference>
<keyword evidence="2" id="KW-0482">Metalloprotease</keyword>
<dbReference type="InterPro" id="IPR011249">
    <property type="entry name" value="Metalloenz_LuxS/M16"/>
</dbReference>
<dbReference type="GO" id="GO:0004222">
    <property type="term" value="F:metalloendopeptidase activity"/>
    <property type="evidence" value="ECO:0007669"/>
    <property type="project" value="TreeGrafter"/>
</dbReference>
<keyword evidence="3" id="KW-1185">Reference proteome</keyword>
<dbReference type="Pfam" id="PF22516">
    <property type="entry name" value="PreP_C"/>
    <property type="match status" value="1"/>
</dbReference>
<reference evidence="2 3" key="1">
    <citation type="submission" date="2019-05" db="EMBL/GenBank/DDBJ databases">
        <title>The compact genome of Giardia muris reveals important steps in the evolution of intestinal protozoan parasites.</title>
        <authorList>
            <person name="Xu F."/>
            <person name="Jimenez-Gonzalez A."/>
            <person name="Einarsson E."/>
            <person name="Astvaldsson A."/>
            <person name="Peirasmaki D."/>
            <person name="Eckmann L."/>
            <person name="Andersson J.O."/>
            <person name="Svard S.G."/>
            <person name="Jerlstrom-Hultqvist J."/>
        </authorList>
    </citation>
    <scope>NUCLEOTIDE SEQUENCE [LARGE SCALE GENOMIC DNA]</scope>
    <source>
        <strain evidence="2 3">Roberts-Thomson</strain>
    </source>
</reference>
<protein>
    <submittedName>
        <fullName evidence="2">Metalloprotease, insulinase family</fullName>
    </submittedName>
</protein>
<dbReference type="Gene3D" id="3.30.830.10">
    <property type="entry name" value="Metalloenzyme, LuxS/M16 peptidase-like"/>
    <property type="match status" value="4"/>
</dbReference>
<dbReference type="InterPro" id="IPR055130">
    <property type="entry name" value="PreP_C"/>
</dbReference>
<feature type="domain" description="Peptidase M16C associated" evidence="1">
    <location>
        <begin position="500"/>
        <end position="770"/>
    </location>
</feature>
<name>A0A4Z1SXD6_GIAMU</name>
<dbReference type="Proteomes" id="UP000315496">
    <property type="component" value="Chromosome 5"/>
</dbReference>
<evidence type="ECO:0000313" key="2">
    <source>
        <dbReference type="EMBL" id="TNJ26363.1"/>
    </source>
</evidence>